<sequence length="275" mass="31361">MIYTNGGSSIISSRESQKRIYGNSKNEGRPFHMYFISVDGGFRPLEEQTLLLKQMEKVVTSFKARFIVNISELGESDPLLQNATWYPELQKIPWYTTRALKGEGANYFLKKIEIPYGQTLDIIAMDTGLLQNSSNAPENEQLQWLTTILKESSSNWKIVFGFHHLVTSEDNVQKMEPIFERLYSILLNYGVNAYWSWRAGTGNVQRGIVQLNNADPVDKRRYLTAVNQNIVHKKEMANGFLLHQVSALEIVTYLVKLTGEVVQSSALQQMGKEVM</sequence>
<evidence type="ECO:0000313" key="2">
    <source>
        <dbReference type="Proteomes" id="UP000834106"/>
    </source>
</evidence>
<reference evidence="1" key="1">
    <citation type="submission" date="2023-05" db="EMBL/GenBank/DDBJ databases">
        <authorList>
            <person name="Huff M."/>
        </authorList>
    </citation>
    <scope>NUCLEOTIDE SEQUENCE</scope>
</reference>
<protein>
    <submittedName>
        <fullName evidence="1">Uncharacterized protein</fullName>
    </submittedName>
</protein>
<dbReference type="Proteomes" id="UP000834106">
    <property type="component" value="Chromosome 19"/>
</dbReference>
<gene>
    <name evidence="1" type="ORF">FPE_LOCUS30502</name>
</gene>
<dbReference type="SUPFAM" id="SSF56300">
    <property type="entry name" value="Metallo-dependent phosphatases"/>
    <property type="match status" value="1"/>
</dbReference>
<dbReference type="AlphaFoldDB" id="A0AAD2E8T5"/>
<name>A0AAD2E8T5_9LAMI</name>
<accession>A0AAD2E8T5</accession>
<organism evidence="1 2">
    <name type="scientific">Fraxinus pennsylvanica</name>
    <dbReference type="NCBI Taxonomy" id="56036"/>
    <lineage>
        <taxon>Eukaryota</taxon>
        <taxon>Viridiplantae</taxon>
        <taxon>Streptophyta</taxon>
        <taxon>Embryophyta</taxon>
        <taxon>Tracheophyta</taxon>
        <taxon>Spermatophyta</taxon>
        <taxon>Magnoliopsida</taxon>
        <taxon>eudicotyledons</taxon>
        <taxon>Gunneridae</taxon>
        <taxon>Pentapetalae</taxon>
        <taxon>asterids</taxon>
        <taxon>lamiids</taxon>
        <taxon>Lamiales</taxon>
        <taxon>Oleaceae</taxon>
        <taxon>Oleeae</taxon>
        <taxon>Fraxinus</taxon>
    </lineage>
</organism>
<proteinExistence type="predicted"/>
<evidence type="ECO:0000313" key="1">
    <source>
        <dbReference type="EMBL" id="CAI9783072.1"/>
    </source>
</evidence>
<keyword evidence="2" id="KW-1185">Reference proteome</keyword>
<dbReference type="Gene3D" id="3.60.21.10">
    <property type="match status" value="1"/>
</dbReference>
<dbReference type="EMBL" id="OU503054">
    <property type="protein sequence ID" value="CAI9783072.1"/>
    <property type="molecule type" value="Genomic_DNA"/>
</dbReference>
<dbReference type="InterPro" id="IPR029052">
    <property type="entry name" value="Metallo-depent_PP-like"/>
</dbReference>